<evidence type="ECO:0000256" key="1">
    <source>
        <dbReference type="SAM" id="SignalP"/>
    </source>
</evidence>
<keyword evidence="1" id="KW-0732">Signal</keyword>
<organism evidence="4 5">
    <name type="scientific">Methylophilus luteus</name>
    <dbReference type="NCBI Taxonomy" id="640108"/>
    <lineage>
        <taxon>Bacteria</taxon>
        <taxon>Pseudomonadati</taxon>
        <taxon>Pseudomonadota</taxon>
        <taxon>Betaproteobacteria</taxon>
        <taxon>Nitrosomonadales</taxon>
        <taxon>Methylophilaceae</taxon>
        <taxon>Methylophilus</taxon>
    </lineage>
</organism>
<evidence type="ECO:0000313" key="5">
    <source>
        <dbReference type="Proteomes" id="UP001597128"/>
    </source>
</evidence>
<comment type="caution">
    <text evidence="4">The sequence shown here is derived from an EMBL/GenBank/DDBJ whole genome shotgun (WGS) entry which is preliminary data.</text>
</comment>
<dbReference type="Proteomes" id="UP001597128">
    <property type="component" value="Unassembled WGS sequence"/>
</dbReference>
<dbReference type="RefSeq" id="WP_379055793.1">
    <property type="nucleotide sequence ID" value="NZ_JBHTKB010000001.1"/>
</dbReference>
<dbReference type="Gene3D" id="2.130.10.10">
    <property type="entry name" value="YVTN repeat-like/Quinoprotein amine dehydrogenase"/>
    <property type="match status" value="1"/>
</dbReference>
<feature type="domain" description="Ice-binding protein C-terminal" evidence="2">
    <location>
        <begin position="270"/>
        <end position="293"/>
    </location>
</feature>
<dbReference type="Pfam" id="PF07589">
    <property type="entry name" value="PEP-CTERM"/>
    <property type="match status" value="1"/>
</dbReference>
<evidence type="ECO:0000259" key="3">
    <source>
        <dbReference type="Pfam" id="PF14339"/>
    </source>
</evidence>
<name>A0ABW3F7C3_9PROT</name>
<reference evidence="5" key="1">
    <citation type="journal article" date="2019" name="Int. J. Syst. Evol. Microbiol.">
        <title>The Global Catalogue of Microorganisms (GCM) 10K type strain sequencing project: providing services to taxonomists for standard genome sequencing and annotation.</title>
        <authorList>
            <consortium name="The Broad Institute Genomics Platform"/>
            <consortium name="The Broad Institute Genome Sequencing Center for Infectious Disease"/>
            <person name="Wu L."/>
            <person name="Ma J."/>
        </authorList>
    </citation>
    <scope>NUCLEOTIDE SEQUENCE [LARGE SCALE GENOMIC DNA]</scope>
    <source>
        <strain evidence="5">CCUG 58412</strain>
    </source>
</reference>
<evidence type="ECO:0000313" key="4">
    <source>
        <dbReference type="EMBL" id="MFD0912659.1"/>
    </source>
</evidence>
<keyword evidence="5" id="KW-1185">Reference proteome</keyword>
<evidence type="ECO:0000259" key="2">
    <source>
        <dbReference type="Pfam" id="PF07589"/>
    </source>
</evidence>
<accession>A0ABW3F7C3</accession>
<proteinExistence type="predicted"/>
<dbReference type="InterPro" id="IPR025507">
    <property type="entry name" value="DUF4394"/>
</dbReference>
<dbReference type="InterPro" id="IPR013424">
    <property type="entry name" value="Ice-binding_C"/>
</dbReference>
<dbReference type="SUPFAM" id="SSF75011">
    <property type="entry name" value="3-carboxy-cis,cis-mucoante lactonizing enzyme"/>
    <property type="match status" value="1"/>
</dbReference>
<dbReference type="InterPro" id="IPR015943">
    <property type="entry name" value="WD40/YVTN_repeat-like_dom_sf"/>
</dbReference>
<protein>
    <submittedName>
        <fullName evidence="4">DUF4394 domain-containing protein</fullName>
    </submittedName>
</protein>
<dbReference type="EMBL" id="JBHTKB010000001">
    <property type="protein sequence ID" value="MFD0912659.1"/>
    <property type="molecule type" value="Genomic_DNA"/>
</dbReference>
<feature type="signal peptide" evidence="1">
    <location>
        <begin position="1"/>
        <end position="24"/>
    </location>
</feature>
<feature type="chain" id="PRO_5045497263" evidence="1">
    <location>
        <begin position="25"/>
        <end position="298"/>
    </location>
</feature>
<dbReference type="Pfam" id="PF14339">
    <property type="entry name" value="DUF4394"/>
    <property type="match status" value="1"/>
</dbReference>
<feature type="domain" description="DUF4394" evidence="3">
    <location>
        <begin position="35"/>
        <end position="263"/>
    </location>
</feature>
<gene>
    <name evidence="4" type="ORF">ACFQ1Z_03775</name>
</gene>
<sequence>MDIRFVYKAMLATVALTGAFQANADTLYTFNSNQLAVIDTLSLGTVSYINISGLSQGERLLGVDLRPTDGLVYGITSANNLYTFNTSTGAATLKTSLTGASLTGQAVGIDFNPSADFAGNASLRVVTAAGSNYAVNADTGVIGNTASNIGGGYTAVAYSNSSPGVNPGAGDTTDLYYINSSSDSLQFLNTGFNSPSSNGGIQTLGSLGVDVLSANGFDILGNGKAYALFNVDDGTLDSQLFSINLSTGAATYLTTLNGTFNGLTGVAAVVPEASTNAMMLAGLGMIAGIALRRSRQRS</sequence>